<dbReference type="PROSITE" id="PS00022">
    <property type="entry name" value="EGF_1"/>
    <property type="match status" value="4"/>
</dbReference>
<evidence type="ECO:0000313" key="17">
    <source>
        <dbReference type="EMBL" id="KAK0161180.1"/>
    </source>
</evidence>
<comment type="caution">
    <text evidence="9">Lacks conserved residue(s) required for the propagation of feature annotation.</text>
</comment>
<feature type="domain" description="CS" evidence="15">
    <location>
        <begin position="1"/>
        <end position="89"/>
    </location>
</feature>
<dbReference type="Gene3D" id="2.60.120.200">
    <property type="match status" value="1"/>
</dbReference>
<dbReference type="InterPro" id="IPR013320">
    <property type="entry name" value="ConA-like_dom_sf"/>
</dbReference>
<dbReference type="Pfam" id="PF07699">
    <property type="entry name" value="Ephrin_rec_like"/>
    <property type="match status" value="2"/>
</dbReference>
<keyword evidence="7 9" id="KW-1015">Disulfide bond</keyword>
<dbReference type="InterPro" id="IPR003410">
    <property type="entry name" value="HYR_dom"/>
</dbReference>
<dbReference type="CDD" id="cd00054">
    <property type="entry name" value="EGF_CA"/>
    <property type="match status" value="5"/>
</dbReference>
<dbReference type="Proteomes" id="UP001168972">
    <property type="component" value="Unassembled WGS sequence"/>
</dbReference>
<dbReference type="PANTHER" id="PTHR12967:SF0">
    <property type="entry name" value="PROTEIN SHQ1 HOMOLOG"/>
    <property type="match status" value="1"/>
</dbReference>
<dbReference type="InterPro" id="IPR000436">
    <property type="entry name" value="Sushi_SCR_CCP_dom"/>
</dbReference>
<feature type="domain" description="Sushi" evidence="14">
    <location>
        <begin position="817"/>
        <end position="879"/>
    </location>
</feature>
<dbReference type="CDD" id="cd00185">
    <property type="entry name" value="TNFRSF"/>
    <property type="match status" value="1"/>
</dbReference>
<dbReference type="InterPro" id="IPR035976">
    <property type="entry name" value="Sushi/SCR/CCP_sf"/>
</dbReference>
<feature type="disulfide bond" evidence="9">
    <location>
        <begin position="1657"/>
        <end position="1666"/>
    </location>
</feature>
<evidence type="ECO:0000256" key="2">
    <source>
        <dbReference type="ARBA" id="ARBA00013750"/>
    </source>
</evidence>
<feature type="domain" description="Sushi" evidence="14">
    <location>
        <begin position="2433"/>
        <end position="2495"/>
    </location>
</feature>
<feature type="disulfide bond" evidence="9">
    <location>
        <begin position="1695"/>
        <end position="1704"/>
    </location>
</feature>
<evidence type="ECO:0000256" key="6">
    <source>
        <dbReference type="ARBA" id="ARBA00022837"/>
    </source>
</evidence>
<dbReference type="PANTHER" id="PTHR12967">
    <property type="entry name" value="PROTEIN SHQ1 HOMOLOG"/>
    <property type="match status" value="1"/>
</dbReference>
<dbReference type="PROSITE" id="PS50234">
    <property type="entry name" value="VWFA"/>
    <property type="match status" value="1"/>
</dbReference>
<reference evidence="17" key="1">
    <citation type="journal article" date="2023" name="bioRxiv">
        <title>Scaffold-level genome assemblies of two parasitoid biocontrol wasps reveal the parthenogenesis mechanism and an associated novel virus.</title>
        <authorList>
            <person name="Inwood S."/>
            <person name="Skelly J."/>
            <person name="Guhlin J."/>
            <person name="Harrop T."/>
            <person name="Goldson S."/>
            <person name="Dearden P."/>
        </authorList>
    </citation>
    <scope>NUCLEOTIDE SEQUENCE</scope>
    <source>
        <strain evidence="17">Lincoln</strain>
        <tissue evidence="17">Whole body</tissue>
    </source>
</reference>
<dbReference type="SUPFAM" id="SSF57535">
    <property type="entry name" value="Complement control module/SCR domain"/>
    <property type="match status" value="11"/>
</dbReference>
<evidence type="ECO:0000313" key="18">
    <source>
        <dbReference type="Proteomes" id="UP001168972"/>
    </source>
</evidence>
<evidence type="ECO:0000259" key="11">
    <source>
        <dbReference type="PROSITE" id="PS50026"/>
    </source>
</evidence>
<comment type="similarity">
    <text evidence="1">Belongs to the SHQ1 family.</text>
</comment>
<feature type="disulfide bond" evidence="9">
    <location>
        <begin position="1540"/>
        <end position="1549"/>
    </location>
</feature>
<feature type="domain" description="EGF-like" evidence="11">
    <location>
        <begin position="1473"/>
        <end position="1509"/>
    </location>
</feature>
<dbReference type="FunFam" id="2.10.25.10:FF:000246">
    <property type="entry name" value="EGF-like repeat and discoidin I-like domain-containing protein 3"/>
    <property type="match status" value="1"/>
</dbReference>
<feature type="domain" description="Sushi" evidence="14">
    <location>
        <begin position="2496"/>
        <end position="2549"/>
    </location>
</feature>
<dbReference type="InterPro" id="IPR001759">
    <property type="entry name" value="PTX_dom"/>
</dbReference>
<evidence type="ECO:0000259" key="16">
    <source>
        <dbReference type="PROSITE" id="PS51828"/>
    </source>
</evidence>
<feature type="domain" description="Sushi" evidence="14">
    <location>
        <begin position="1974"/>
        <end position="2031"/>
    </location>
</feature>
<feature type="domain" description="HYR" evidence="13">
    <location>
        <begin position="1028"/>
        <end position="1111"/>
    </location>
</feature>
<evidence type="ECO:0000256" key="3">
    <source>
        <dbReference type="ARBA" id="ARBA00022536"/>
    </source>
</evidence>
<feature type="domain" description="Pentraxin (PTX)" evidence="16">
    <location>
        <begin position="1710"/>
        <end position="1910"/>
    </location>
</feature>
<name>A0AA39CBS9_MICHY</name>
<dbReference type="SUPFAM" id="SSF49764">
    <property type="entry name" value="HSP20-like chaperones"/>
    <property type="match status" value="1"/>
</dbReference>
<feature type="domain" description="EGF-like" evidence="11">
    <location>
        <begin position="1669"/>
        <end position="1705"/>
    </location>
</feature>
<keyword evidence="8" id="KW-0325">Glycoprotein</keyword>
<evidence type="ECO:0000259" key="12">
    <source>
        <dbReference type="PROSITE" id="PS50234"/>
    </source>
</evidence>
<dbReference type="GO" id="GO:0051082">
    <property type="term" value="F:unfolded protein binding"/>
    <property type="evidence" value="ECO:0007669"/>
    <property type="project" value="TreeGrafter"/>
</dbReference>
<dbReference type="SUPFAM" id="SSF53300">
    <property type="entry name" value="vWA-like"/>
    <property type="match status" value="1"/>
</dbReference>
<dbReference type="SUPFAM" id="SSF57196">
    <property type="entry name" value="EGF/Laminin"/>
    <property type="match status" value="5"/>
</dbReference>
<dbReference type="Pfam" id="PF00008">
    <property type="entry name" value="EGF"/>
    <property type="match status" value="1"/>
</dbReference>
<dbReference type="InterPro" id="IPR039742">
    <property type="entry name" value="Shq1"/>
</dbReference>
<proteinExistence type="inferred from homology"/>
<dbReference type="CDD" id="cd00033">
    <property type="entry name" value="CCP"/>
    <property type="match status" value="8"/>
</dbReference>
<dbReference type="Pfam" id="PF00092">
    <property type="entry name" value="VWA"/>
    <property type="match status" value="1"/>
</dbReference>
<feature type="disulfide bond" evidence="10">
    <location>
        <begin position="850"/>
        <end position="877"/>
    </location>
</feature>
<evidence type="ECO:0000256" key="8">
    <source>
        <dbReference type="ARBA" id="ARBA00023180"/>
    </source>
</evidence>
<dbReference type="GO" id="GO:0000493">
    <property type="term" value="P:box H/ACA snoRNP assembly"/>
    <property type="evidence" value="ECO:0007669"/>
    <property type="project" value="InterPro"/>
</dbReference>
<dbReference type="SMART" id="SM00327">
    <property type="entry name" value="VWA"/>
    <property type="match status" value="1"/>
</dbReference>
<dbReference type="InterPro" id="IPR007052">
    <property type="entry name" value="CS_dom"/>
</dbReference>
<feature type="domain" description="EGF-like" evidence="11">
    <location>
        <begin position="1552"/>
        <end position="1588"/>
    </location>
</feature>
<feature type="disulfide bond" evidence="10">
    <location>
        <begin position="2466"/>
        <end position="2493"/>
    </location>
</feature>
<dbReference type="EMBL" id="JAQQBR010001835">
    <property type="protein sequence ID" value="KAK0161180.1"/>
    <property type="molecule type" value="Genomic_DNA"/>
</dbReference>
<dbReference type="SMART" id="SM00179">
    <property type="entry name" value="EGF_CA"/>
    <property type="match status" value="6"/>
</dbReference>
<dbReference type="Gene3D" id="2.10.25.10">
    <property type="entry name" value="Laminin"/>
    <property type="match status" value="6"/>
</dbReference>
<dbReference type="PROSITE" id="PS50923">
    <property type="entry name" value="SUSHI"/>
    <property type="match status" value="10"/>
</dbReference>
<feature type="disulfide bond" evidence="9">
    <location>
        <begin position="1578"/>
        <end position="1587"/>
    </location>
</feature>
<keyword evidence="5" id="KW-0677">Repeat</keyword>
<dbReference type="Gene3D" id="3.40.50.410">
    <property type="entry name" value="von Willebrand factor, type A domain"/>
    <property type="match status" value="1"/>
</dbReference>
<dbReference type="SMART" id="SM01411">
    <property type="entry name" value="Ephrin_rec_like"/>
    <property type="match status" value="3"/>
</dbReference>
<dbReference type="SUPFAM" id="SSF49899">
    <property type="entry name" value="Concanavalin A-like lectins/glucanases"/>
    <property type="match status" value="1"/>
</dbReference>
<evidence type="ECO:0000256" key="4">
    <source>
        <dbReference type="ARBA" id="ARBA00022729"/>
    </source>
</evidence>
<feature type="domain" description="Sushi" evidence="14">
    <location>
        <begin position="880"/>
        <end position="946"/>
    </location>
</feature>
<keyword evidence="18" id="KW-1185">Reference proteome</keyword>
<keyword evidence="4" id="KW-0732">Signal</keyword>
<dbReference type="Gene3D" id="2.10.50.10">
    <property type="entry name" value="Tumor Necrosis Factor Receptor, subunit A, domain 2"/>
    <property type="match status" value="2"/>
</dbReference>
<dbReference type="Pfam" id="PF00354">
    <property type="entry name" value="Pentaxin"/>
    <property type="match status" value="1"/>
</dbReference>
<dbReference type="InterPro" id="IPR036465">
    <property type="entry name" value="vWFA_dom_sf"/>
</dbReference>
<gene>
    <name evidence="17" type="ORF">PV327_009678</name>
</gene>
<dbReference type="Gene3D" id="2.60.40.790">
    <property type="match status" value="1"/>
</dbReference>
<dbReference type="CDD" id="cd06463">
    <property type="entry name" value="p23_like"/>
    <property type="match status" value="1"/>
</dbReference>
<dbReference type="GO" id="GO:0005509">
    <property type="term" value="F:calcium ion binding"/>
    <property type="evidence" value="ECO:0007669"/>
    <property type="project" value="InterPro"/>
</dbReference>
<dbReference type="FunFam" id="2.60.120.200:FF:000012">
    <property type="entry name" value="neuronal pentraxin receptor"/>
    <property type="match status" value="1"/>
</dbReference>
<dbReference type="Gene3D" id="2.10.70.10">
    <property type="entry name" value="Complement Module, domain 1"/>
    <property type="match status" value="10"/>
</dbReference>
<protein>
    <recommendedName>
        <fullName evidence="2">Protein SHQ1 homolog</fullName>
    </recommendedName>
</protein>
<dbReference type="InterPro" id="IPR011641">
    <property type="entry name" value="Tyr-kin_ephrin_A/B_rcpt-like"/>
</dbReference>
<feature type="domain" description="EGF-like" evidence="11">
    <location>
        <begin position="1511"/>
        <end position="1550"/>
    </location>
</feature>
<dbReference type="GO" id="GO:0005654">
    <property type="term" value="C:nucleoplasm"/>
    <property type="evidence" value="ECO:0007669"/>
    <property type="project" value="TreeGrafter"/>
</dbReference>
<evidence type="ECO:0000256" key="9">
    <source>
        <dbReference type="PROSITE-ProRule" id="PRU00076"/>
    </source>
</evidence>
<feature type="disulfide bond" evidence="10">
    <location>
        <begin position="2070"/>
        <end position="2097"/>
    </location>
</feature>
<feature type="disulfide bond" evidence="9">
    <location>
        <begin position="1499"/>
        <end position="1508"/>
    </location>
</feature>
<dbReference type="InterPro" id="IPR001881">
    <property type="entry name" value="EGF-like_Ca-bd_dom"/>
</dbReference>
<feature type="disulfide bond" evidence="10">
    <location>
        <begin position="2002"/>
        <end position="2029"/>
    </location>
</feature>
<keyword evidence="10" id="KW-0768">Sushi</keyword>
<dbReference type="GO" id="GO:0032991">
    <property type="term" value="C:protein-containing complex"/>
    <property type="evidence" value="ECO:0007669"/>
    <property type="project" value="UniProtKB-ARBA"/>
</dbReference>
<dbReference type="GO" id="GO:0005737">
    <property type="term" value="C:cytoplasm"/>
    <property type="evidence" value="ECO:0007669"/>
    <property type="project" value="TreeGrafter"/>
</dbReference>
<comment type="caution">
    <text evidence="17">The sequence shown here is derived from an EMBL/GenBank/DDBJ whole genome shotgun (WGS) entry which is preliminary data.</text>
</comment>
<dbReference type="Pfam" id="PF21413">
    <property type="entry name" value="SHQ1-like_CS"/>
    <property type="match status" value="1"/>
</dbReference>
<dbReference type="InterPro" id="IPR048696">
    <property type="entry name" value="SHQ1-like_CS"/>
</dbReference>
<evidence type="ECO:0000259" key="15">
    <source>
        <dbReference type="PROSITE" id="PS51203"/>
    </source>
</evidence>
<sequence>MLTPRFELSQTDNEITINIRAPYANIKDTEVYVEKDDFRFFSSPYYLRLKLPGEIVENDSSSGSYDCDAGTFVLKFDKVIKGEYFENLDMITTLLAPPRESKNIVPTIEVIGNPTATDDVDANSNDGDIEEHNWYIPQSVEPSNTNTLHHAPKYGFANKLKGALGSFEVGWLKEVVNLPDPDQTPMNERKSLREAAEFQDFNDHHYMMDFIEPEDNIKPIINFIPEWYNLTSNNIKLTDREKDILKELPNKEFLLDNDEIQTIIFGMVDILFGFCYTHRISMGEYTVESSWDINKISATLSWFENYSTMEEVVITSIRRSLCYPLYRNWELTMKVFEDVKRIIKLGFNTSEWINDTVQSNGNDQRQLEIENFDILPSNNYDNDNHFLNHTIKNLILNNNNSVGNNYLLSKNVSIPPNKKIDALSKLLRVYIDDFRENSDRVEMVFLVDASSSVGADNFNSELNFVRNFLSDLRVERLATRVAVVTFAGKGMIMRNIDQISSREIIGNKCTLLNEQLRNIKWTGGGTYTRGALLEALDILHESRKEARKIVFLITDGFSNGGDPRPIAKMIKDIGAIILTFGIQTGKINELYEIASEPGYTHSYLLDSFVEFEAMARRALHRDLKPGKYMPSISQESCDVFCTNTFVQNESKCCDKIAECNCGITTGHYTCLCPLGYFGSGLRGSCYPCTNGTYGKIISPGDSAANCFPCPSANHITLKIPATSLNDCICALGFIKNGTNCDAVMCPKFRIPENGYLVKANACSNVVNAACGLRCRIGFRLIGDSIRLCSNNGTWSGTDTQCILKTCPTPRPPQHGRVHCEYDDESHSNPLKQSKLSMAALPIDARCQFKCNNGYQLLGSKVRNCLPVSRWDGLKVTCKQIKCEPLPLLANGFITPGICTGIKKLNFGTSCKFTCTLGYELDGPIIRRCIGSNGLWSQRHIISQCIDKTPPVIKCPNNSTWKTLPGKRYSLPTWIDPIASDNSRKLPHVWSKPTLAFPWKSKIGVHLITYIAEDTSGNRARCRFSVTTVDEEPPTIENCIDPPIYLSSLLTGAENVTWDEPDFHDNSGKKVIVQQSHFQGSFFPLGTTKIIYNATDKSHNTASCVLNITIENICKDMPIISNSRTDCREFTDKNIQCAIMCHEGYVFSIEESGADENLILNCNSNKNNWNKAFFPSCSVSEIPSSLEFNGSIILESNSTICHEQMTLEHLKKNINNDLSENFNDHCNENGIDCRLSKVDFDCKIMENETIIVRHQRRSLNKTQTKNKTRMKRRRDKIEIKFWFIGKIISDYQHDPRQDVQKLRQEIQKMTKSERLNLLDEETNQEIAKLALNIQTIFGDELKEHCNAGSIFRKEKCVQCPPGTFYNLKTNYCSSCRLGEYQDKFGETSCKECPKGTSTKKIYSVSVNNCIKLCKPGYYSKRKYHRDQIVSMEPCISCDIGYYQPFYGERQCRPCPGNATTNARSTVNVKDCIYTQDLCMPNSCLNNGRCIRESNGYSCECPKNYLGSRCEIRRNPCEIMPCLNGGICIFNKENPLGYYCNCTSKFTSYNCEKYIDECISNPCKNNGTCYSDENDFNCNCTDKFAGEFCEISQDLCSDICEEGSTCLIVDGTWRCICKPGYLGRRCQLLPCDWLPCHPNAICINIADVNTTHESYKCQCPVGYRGDDCLTRINHCRNSPCQNGGNCINNLSNYTCECSTLFDGFNCEIKLSSEFVLHFVKPGITDYVLLKNPLAINITELTLCLWLQSTDTFNYGTVFSYATPNQDNTITLTDYNGFVFYINGFNVVTDISLNDGYWHFICVTWQSVNGSWKIYTDGILKASGEQLATNTVILGNGSVVIGQEQDYVQGGFSISEAFLGQLTLLDLWNITLNEKLIKNLSQTCDNYHGNLIAWASLKKYIRGDIKILKSNFCHGCEIPIAPHHGHVNISEDLREATYSCEIGYNLCVDNQIYYSIMRKCMKQGKWNSNYNFKCIKVVCGFPGYFPRGKIHGNSYLYGDEIYYTCDEGYQLRGNPHRFCNSNRNWSGRPPICIGITCKSPLAPEHGDIEYIIEEHERDDVSILQVGQQLEFKCDSGYRLIGERILMCMKSGEWNYQIPHCQSIICPPPTPLNYGHMNYNINNTTNVSLSLADSYSNYYSDNLTMNYYKYGDVVAFSCNEGYKVQGNNTQSTIQMLKCFTNGSWIGSLTSCILIKCPWPSIENAVFVNETEMNAEDGAIPGAKLSITCKERFIVSDDNVTCNNDGEWFPAVPKCIIHQCSPLSTHSVANLFVGKSTTVSSSTKNKNSSVENNTLAHLTLAIEGDKFGDKFTLQCNDMTKKLNLIINNTNNFIINQISWRCNEKGIWKLIHDVNMTENQLRKYLLANNVCENNKSLCPPPMVPLNGYLIDTDENVDNNWRINDSITYKCRNGYKLNGPGIIYCIENGTWSPLQQCKLVNCTRPPTIIDAKFLLDANESKIYEFGRVIQYVCLSGYRLFGQGTIRCLASGNWSKMQGQCSRLSCGKPKINNSIMLAGNSYLYGEELSYKCPKKNLHGKIICKADGMWSNLPICNK</sequence>
<feature type="domain" description="HYR" evidence="13">
    <location>
        <begin position="945"/>
        <end position="1027"/>
    </location>
</feature>
<dbReference type="PRINTS" id="PR00895">
    <property type="entry name" value="PENTAXIN"/>
</dbReference>
<keyword evidence="3 9" id="KW-0245">EGF-like domain</keyword>
<dbReference type="PROSITE" id="PS50825">
    <property type="entry name" value="HYR"/>
    <property type="match status" value="2"/>
</dbReference>
<accession>A0AA39CBS9</accession>
<dbReference type="InterPro" id="IPR000152">
    <property type="entry name" value="EGF-type_Asp/Asn_hydroxyl_site"/>
</dbReference>
<feature type="domain" description="Sushi" evidence="14">
    <location>
        <begin position="2100"/>
        <end position="2189"/>
    </location>
</feature>
<dbReference type="SMART" id="SM00159">
    <property type="entry name" value="PTX"/>
    <property type="match status" value="1"/>
</dbReference>
<feature type="disulfide bond" evidence="10">
    <location>
        <begin position="745"/>
        <end position="788"/>
    </location>
</feature>
<feature type="domain" description="Sushi" evidence="14">
    <location>
        <begin position="743"/>
        <end position="803"/>
    </location>
</feature>
<evidence type="ECO:0000256" key="10">
    <source>
        <dbReference type="PROSITE-ProRule" id="PRU00302"/>
    </source>
</evidence>
<evidence type="ECO:0000259" key="13">
    <source>
        <dbReference type="PROSITE" id="PS50825"/>
    </source>
</evidence>
<dbReference type="Pfam" id="PF02494">
    <property type="entry name" value="HYR"/>
    <property type="match status" value="2"/>
</dbReference>
<feature type="domain" description="Sushi" evidence="14">
    <location>
        <begin position="2190"/>
        <end position="2252"/>
    </location>
</feature>
<dbReference type="PROSITE" id="PS51828">
    <property type="entry name" value="PTX_2"/>
    <property type="match status" value="1"/>
</dbReference>
<dbReference type="Pfam" id="PF04925">
    <property type="entry name" value="SHQ1"/>
    <property type="match status" value="1"/>
</dbReference>
<reference evidence="17" key="2">
    <citation type="submission" date="2023-03" db="EMBL/GenBank/DDBJ databases">
        <authorList>
            <person name="Inwood S.N."/>
            <person name="Skelly J.G."/>
            <person name="Guhlin J."/>
            <person name="Harrop T.W.R."/>
            <person name="Goldson S.G."/>
            <person name="Dearden P.K."/>
        </authorList>
    </citation>
    <scope>NUCLEOTIDE SEQUENCE</scope>
    <source>
        <strain evidence="17">Lincoln</strain>
        <tissue evidence="17">Whole body</tissue>
    </source>
</reference>
<dbReference type="FunFam" id="2.10.25.10:FF:000434">
    <property type="entry name" value="Predicted protein"/>
    <property type="match status" value="1"/>
</dbReference>
<organism evidence="17 18">
    <name type="scientific">Microctonus hyperodae</name>
    <name type="common">Parasitoid wasp</name>
    <dbReference type="NCBI Taxonomy" id="165561"/>
    <lineage>
        <taxon>Eukaryota</taxon>
        <taxon>Metazoa</taxon>
        <taxon>Ecdysozoa</taxon>
        <taxon>Arthropoda</taxon>
        <taxon>Hexapoda</taxon>
        <taxon>Insecta</taxon>
        <taxon>Pterygota</taxon>
        <taxon>Neoptera</taxon>
        <taxon>Endopterygota</taxon>
        <taxon>Hymenoptera</taxon>
        <taxon>Apocrita</taxon>
        <taxon>Ichneumonoidea</taxon>
        <taxon>Braconidae</taxon>
        <taxon>Euphorinae</taxon>
        <taxon>Microctonus</taxon>
    </lineage>
</organism>
<evidence type="ECO:0000256" key="1">
    <source>
        <dbReference type="ARBA" id="ARBA00005607"/>
    </source>
</evidence>
<dbReference type="SMART" id="SM00032">
    <property type="entry name" value="CCP"/>
    <property type="match status" value="12"/>
</dbReference>
<keyword evidence="6" id="KW-0106">Calcium</keyword>
<feature type="domain" description="Sushi" evidence="14">
    <location>
        <begin position="2032"/>
        <end position="2099"/>
    </location>
</feature>
<feature type="domain" description="VWFA" evidence="12">
    <location>
        <begin position="442"/>
        <end position="623"/>
    </location>
</feature>
<dbReference type="PROSITE" id="PS01186">
    <property type="entry name" value="EGF_2"/>
    <property type="match status" value="1"/>
</dbReference>
<evidence type="ECO:0000256" key="5">
    <source>
        <dbReference type="ARBA" id="ARBA00022737"/>
    </source>
</evidence>
<feature type="domain" description="Sushi" evidence="14">
    <location>
        <begin position="2370"/>
        <end position="2432"/>
    </location>
</feature>
<dbReference type="FunFam" id="2.10.50.10:FF:000018">
    <property type="entry name" value="Sushi, von Willebrand factor type A, EGF and pentraxin domain-containing 1"/>
    <property type="match status" value="1"/>
</dbReference>
<feature type="disulfide bond" evidence="10">
    <location>
        <begin position="774"/>
        <end position="801"/>
    </location>
</feature>
<dbReference type="Pfam" id="PF00084">
    <property type="entry name" value="Sushi"/>
    <property type="match status" value="9"/>
</dbReference>
<dbReference type="InterPro" id="IPR007009">
    <property type="entry name" value="Shq1_C"/>
</dbReference>
<dbReference type="InterPro" id="IPR000742">
    <property type="entry name" value="EGF"/>
</dbReference>
<dbReference type="InterPro" id="IPR008978">
    <property type="entry name" value="HSP20-like_chaperone"/>
</dbReference>
<dbReference type="SMART" id="SM00181">
    <property type="entry name" value="EGF"/>
    <property type="match status" value="6"/>
</dbReference>
<dbReference type="PROSITE" id="PS50026">
    <property type="entry name" value="EGF_3"/>
    <property type="match status" value="5"/>
</dbReference>
<feature type="domain" description="EGF-like" evidence="11">
    <location>
        <begin position="1625"/>
        <end position="1667"/>
    </location>
</feature>
<dbReference type="PROSITE" id="PS51203">
    <property type="entry name" value="CS"/>
    <property type="match status" value="1"/>
</dbReference>
<evidence type="ECO:0000259" key="14">
    <source>
        <dbReference type="PROSITE" id="PS50923"/>
    </source>
</evidence>
<dbReference type="CDD" id="cd01450">
    <property type="entry name" value="vWFA_subfamily_ECM"/>
    <property type="match status" value="1"/>
</dbReference>
<dbReference type="InterPro" id="IPR002035">
    <property type="entry name" value="VWF_A"/>
</dbReference>
<dbReference type="PROSITE" id="PS00010">
    <property type="entry name" value="ASX_HYDROXYL"/>
    <property type="match status" value="1"/>
</dbReference>
<evidence type="ECO:0000256" key="7">
    <source>
        <dbReference type="ARBA" id="ARBA00023157"/>
    </source>
</evidence>